<dbReference type="AlphaFoldDB" id="A0A6C1BVS4"/>
<protein>
    <submittedName>
        <fullName evidence="1">Serine protease</fullName>
    </submittedName>
</protein>
<dbReference type="EMBL" id="RCIY01000029">
    <property type="protein sequence ID" value="TGG87099.1"/>
    <property type="molecule type" value="Genomic_DNA"/>
</dbReference>
<evidence type="ECO:0000313" key="2">
    <source>
        <dbReference type="Proteomes" id="UP000298111"/>
    </source>
</evidence>
<keyword evidence="1" id="KW-0378">Hydrolase</keyword>
<dbReference type="Proteomes" id="UP000298111">
    <property type="component" value="Unassembled WGS sequence"/>
</dbReference>
<proteinExistence type="predicted"/>
<dbReference type="InterPro" id="IPR043504">
    <property type="entry name" value="Peptidase_S1_PA_chymotrypsin"/>
</dbReference>
<organism evidence="1 2">
    <name type="scientific">Streptomyces albus</name>
    <dbReference type="NCBI Taxonomy" id="1888"/>
    <lineage>
        <taxon>Bacteria</taxon>
        <taxon>Bacillati</taxon>
        <taxon>Actinomycetota</taxon>
        <taxon>Actinomycetes</taxon>
        <taxon>Kitasatosporales</taxon>
        <taxon>Streptomycetaceae</taxon>
        <taxon>Streptomyces</taxon>
    </lineage>
</organism>
<keyword evidence="1" id="KW-0645">Protease</keyword>
<dbReference type="GO" id="GO:0006508">
    <property type="term" value="P:proteolysis"/>
    <property type="evidence" value="ECO:0007669"/>
    <property type="project" value="UniProtKB-KW"/>
</dbReference>
<dbReference type="Pfam" id="PF13365">
    <property type="entry name" value="Trypsin_2"/>
    <property type="match status" value="1"/>
</dbReference>
<dbReference type="Gene3D" id="2.40.10.10">
    <property type="entry name" value="Trypsin-like serine proteases"/>
    <property type="match status" value="1"/>
</dbReference>
<dbReference type="GeneID" id="75185640"/>
<accession>A0A6C1BVS4</accession>
<sequence>MKRPLITGTLAGATLLGLAVFAPGGAATPAATAKTAATTATATKPVAPAKAQRRDGPDFTGTVEVNGCSGAVVRTPASRDDDQALVMTNGHCYEGARPVPGEVLVDQPSHRLFNVLGASGDTAVQLHASKALYVTLTGTDLALYQVGTTYRELKQDHKVTALTVSDRRPARGADIRVVSASWKKSFTCKIDQLAYRVLETGNVTEDVLRYTPACDTGSGTSGSPVLSGGQVVGINNTSNHDGGQCTPDNPCEMARNGKITTHKGIGYATQTYWLSTCVVPGNKLDLDRPGCLLPRPDPRR</sequence>
<dbReference type="GO" id="GO:0008233">
    <property type="term" value="F:peptidase activity"/>
    <property type="evidence" value="ECO:0007669"/>
    <property type="project" value="UniProtKB-KW"/>
</dbReference>
<reference evidence="1 2" key="1">
    <citation type="submission" date="2018-10" db="EMBL/GenBank/DDBJ databases">
        <title>Isolation of pseudouridimycin from Streptomyces albus DSM 40763.</title>
        <authorList>
            <person name="Rosenqvist P."/>
            <person name="Metsae-Ketelae M."/>
            <person name="Virta P."/>
        </authorList>
    </citation>
    <scope>NUCLEOTIDE SEQUENCE [LARGE SCALE GENOMIC DNA]</scope>
    <source>
        <strain evidence="1 2">DSM 40763</strain>
    </source>
</reference>
<gene>
    <name evidence="1" type="ORF">D8771_04945</name>
</gene>
<dbReference type="RefSeq" id="WP_031027847.1">
    <property type="nucleotide sequence ID" value="NZ_BNEJ01000017.1"/>
</dbReference>
<evidence type="ECO:0000313" key="1">
    <source>
        <dbReference type="EMBL" id="TGG87099.1"/>
    </source>
</evidence>
<dbReference type="SUPFAM" id="SSF50494">
    <property type="entry name" value="Trypsin-like serine proteases"/>
    <property type="match status" value="1"/>
</dbReference>
<dbReference type="InterPro" id="IPR009003">
    <property type="entry name" value="Peptidase_S1_PA"/>
</dbReference>
<comment type="caution">
    <text evidence="1">The sequence shown here is derived from an EMBL/GenBank/DDBJ whole genome shotgun (WGS) entry which is preliminary data.</text>
</comment>
<name>A0A6C1BVS4_9ACTN</name>